<dbReference type="KEGG" id="jre:109000418"/>
<proteinExistence type="predicted"/>
<dbReference type="PANTHER" id="PTHR34482:SF36">
    <property type="entry name" value="RETROTRANSPOSON GAG DOMAIN-CONTAINING PROTEIN"/>
    <property type="match status" value="1"/>
</dbReference>
<dbReference type="Pfam" id="PF00098">
    <property type="entry name" value="zf-CCHC"/>
    <property type="match status" value="1"/>
</dbReference>
<protein>
    <submittedName>
        <fullName evidence="3">Uncharacterized protein LOC109000418</fullName>
    </submittedName>
</protein>
<organism evidence="2 3">
    <name type="scientific">Juglans regia</name>
    <name type="common">English walnut</name>
    <dbReference type="NCBI Taxonomy" id="51240"/>
    <lineage>
        <taxon>Eukaryota</taxon>
        <taxon>Viridiplantae</taxon>
        <taxon>Streptophyta</taxon>
        <taxon>Embryophyta</taxon>
        <taxon>Tracheophyta</taxon>
        <taxon>Spermatophyta</taxon>
        <taxon>Magnoliopsida</taxon>
        <taxon>eudicotyledons</taxon>
        <taxon>Gunneridae</taxon>
        <taxon>Pentapetalae</taxon>
        <taxon>rosids</taxon>
        <taxon>fabids</taxon>
        <taxon>Fagales</taxon>
        <taxon>Juglandaceae</taxon>
        <taxon>Juglans</taxon>
    </lineage>
</organism>
<dbReference type="PANTHER" id="PTHR34482">
    <property type="entry name" value="DNA DAMAGE-INDUCIBLE PROTEIN 1-LIKE"/>
    <property type="match status" value="1"/>
</dbReference>
<keyword evidence="2" id="KW-1185">Reference proteome</keyword>
<dbReference type="PROSITE" id="PS50158">
    <property type="entry name" value="ZF_CCHC"/>
    <property type="match status" value="1"/>
</dbReference>
<dbReference type="GeneID" id="109000418"/>
<dbReference type="AlphaFoldDB" id="A0A2I4FMG5"/>
<dbReference type="SUPFAM" id="SSF57756">
    <property type="entry name" value="Retrovirus zinc finger-like domains"/>
    <property type="match status" value="1"/>
</dbReference>
<dbReference type="GO" id="GO:0003676">
    <property type="term" value="F:nucleic acid binding"/>
    <property type="evidence" value="ECO:0007669"/>
    <property type="project" value="InterPro"/>
</dbReference>
<reference evidence="3" key="1">
    <citation type="submission" date="2025-08" db="UniProtKB">
        <authorList>
            <consortium name="RefSeq"/>
        </authorList>
    </citation>
    <scope>IDENTIFICATION</scope>
    <source>
        <tissue evidence="3">Leaves</tissue>
    </source>
</reference>
<dbReference type="RefSeq" id="XP_018832830.1">
    <property type="nucleotide sequence ID" value="XM_018977285.1"/>
</dbReference>
<dbReference type="Gramene" id="Jr12_07270_p1">
    <property type="protein sequence ID" value="cds.Jr12_07270_p1"/>
    <property type="gene ID" value="Jr12_07270"/>
</dbReference>
<accession>A0A2I4FMG5</accession>
<dbReference type="GO" id="GO:0008270">
    <property type="term" value="F:zinc ion binding"/>
    <property type="evidence" value="ECO:0007669"/>
    <property type="project" value="InterPro"/>
</dbReference>
<dbReference type="InterPro" id="IPR036875">
    <property type="entry name" value="Znf_CCHC_sf"/>
</dbReference>
<evidence type="ECO:0000313" key="3">
    <source>
        <dbReference type="RefSeq" id="XP_018832830.1"/>
    </source>
</evidence>
<dbReference type="OrthoDB" id="1751882at2759"/>
<dbReference type="Proteomes" id="UP000235220">
    <property type="component" value="Chromosome 12"/>
</dbReference>
<gene>
    <name evidence="3" type="primary">LOC109000418</name>
</gene>
<dbReference type="InterPro" id="IPR005162">
    <property type="entry name" value="Retrotrans_gag_dom"/>
</dbReference>
<sequence>MDLERTFKVSRCSEKQKVQYAGHMLQGKAEIWRHTKRQLLAQEFGNLTTLNWDRFKTEFDNRFFLETAIQQKALEFASLSQGNMIVDQYTARFMEMGRFAPHLISIEKMQARKFQDASIAEAEQRRLIVQAQVDRKRGFPYSSGSSTWKRKAPVTRGKGKGMVVRKSTPITPPPCRQCGKRHSGECRRASGECFRCGQTGHMIWDCPLITPGGMSMPNAKPKTATKAKIYAITPGEVEHEADETANARVITLNISNFALIHR</sequence>
<dbReference type="Pfam" id="PF03732">
    <property type="entry name" value="Retrotrans_gag"/>
    <property type="match status" value="1"/>
</dbReference>
<name>A0A2I4FMG5_JUGRE</name>
<evidence type="ECO:0000256" key="1">
    <source>
        <dbReference type="SAM" id="MobiDB-lite"/>
    </source>
</evidence>
<feature type="compositionally biased region" description="Basic residues" evidence="1">
    <location>
        <begin position="148"/>
        <end position="159"/>
    </location>
</feature>
<dbReference type="InterPro" id="IPR001878">
    <property type="entry name" value="Znf_CCHC"/>
</dbReference>
<evidence type="ECO:0000313" key="2">
    <source>
        <dbReference type="Proteomes" id="UP000235220"/>
    </source>
</evidence>
<dbReference type="Gene3D" id="4.10.60.10">
    <property type="entry name" value="Zinc finger, CCHC-type"/>
    <property type="match status" value="1"/>
</dbReference>
<feature type="region of interest" description="Disordered" evidence="1">
    <location>
        <begin position="140"/>
        <end position="168"/>
    </location>
</feature>
<dbReference type="SMART" id="SM00343">
    <property type="entry name" value="ZnF_C2HC"/>
    <property type="match status" value="1"/>
</dbReference>